<dbReference type="Proteomes" id="UP000499080">
    <property type="component" value="Unassembled WGS sequence"/>
</dbReference>
<comment type="caution">
    <text evidence="1">The sequence shown here is derived from an EMBL/GenBank/DDBJ whole genome shotgun (WGS) entry which is preliminary data.</text>
</comment>
<evidence type="ECO:0000313" key="2">
    <source>
        <dbReference type="Proteomes" id="UP000499080"/>
    </source>
</evidence>
<keyword evidence="2" id="KW-1185">Reference proteome</keyword>
<gene>
    <name evidence="1" type="ORF">AVEN_70605_1</name>
</gene>
<dbReference type="AlphaFoldDB" id="A0A4Y2CHG5"/>
<accession>A0A4Y2CHG5</accession>
<organism evidence="1 2">
    <name type="scientific">Araneus ventricosus</name>
    <name type="common">Orbweaver spider</name>
    <name type="synonym">Epeira ventricosa</name>
    <dbReference type="NCBI Taxonomy" id="182803"/>
    <lineage>
        <taxon>Eukaryota</taxon>
        <taxon>Metazoa</taxon>
        <taxon>Ecdysozoa</taxon>
        <taxon>Arthropoda</taxon>
        <taxon>Chelicerata</taxon>
        <taxon>Arachnida</taxon>
        <taxon>Araneae</taxon>
        <taxon>Araneomorphae</taxon>
        <taxon>Entelegynae</taxon>
        <taxon>Araneoidea</taxon>
        <taxon>Araneidae</taxon>
        <taxon>Araneus</taxon>
    </lineage>
</organism>
<evidence type="ECO:0008006" key="3">
    <source>
        <dbReference type="Google" id="ProtNLM"/>
    </source>
</evidence>
<name>A0A4Y2CHG5_ARAVE</name>
<protein>
    <recommendedName>
        <fullName evidence="3">Integrase catalytic domain-containing protein</fullName>
    </recommendedName>
</protein>
<proteinExistence type="predicted"/>
<dbReference type="EMBL" id="BGPR01000188">
    <property type="protein sequence ID" value="GBM03187.1"/>
    <property type="molecule type" value="Genomic_DNA"/>
</dbReference>
<sequence>MTSLHPAAIGIVERMHRQLKGFIKCYATLNWSEVLLLRLHACPKEDIGVSPEEMVLLPVLVSSWRVLQKFHALTEEIFLQRLRLHTRKFRLVPTSHHSHSDVFVQPDLRTSTHVFVHSDTIRKPLEQPYQGPFKVIHKKKKFLPSVLTGVSFFLDRPVRTCLRST</sequence>
<dbReference type="OrthoDB" id="6434010at2759"/>
<dbReference type="PANTHER" id="PTHR38681:SF1">
    <property type="entry name" value="RETROVIRUS-RELATED POL POLYPROTEIN FROM TRANSPOSON 412-LIKE PROTEIN"/>
    <property type="match status" value="1"/>
</dbReference>
<evidence type="ECO:0000313" key="1">
    <source>
        <dbReference type="EMBL" id="GBM03187.1"/>
    </source>
</evidence>
<dbReference type="PANTHER" id="PTHR38681">
    <property type="entry name" value="RETROVIRUS-RELATED POL POLYPROTEIN FROM TRANSPOSON 412-LIKE PROTEIN-RELATED"/>
    <property type="match status" value="1"/>
</dbReference>
<reference evidence="1 2" key="1">
    <citation type="journal article" date="2019" name="Sci. Rep.">
        <title>Orb-weaving spider Araneus ventricosus genome elucidates the spidroin gene catalogue.</title>
        <authorList>
            <person name="Kono N."/>
            <person name="Nakamura H."/>
            <person name="Ohtoshi R."/>
            <person name="Moran D.A.P."/>
            <person name="Shinohara A."/>
            <person name="Yoshida Y."/>
            <person name="Fujiwara M."/>
            <person name="Mori M."/>
            <person name="Tomita M."/>
            <person name="Arakawa K."/>
        </authorList>
    </citation>
    <scope>NUCLEOTIDE SEQUENCE [LARGE SCALE GENOMIC DNA]</scope>
</reference>